<accession>A0A9W9R3D0</accession>
<evidence type="ECO:0000313" key="3">
    <source>
        <dbReference type="Proteomes" id="UP001147695"/>
    </source>
</evidence>
<evidence type="ECO:0000256" key="1">
    <source>
        <dbReference type="SAM" id="MobiDB-lite"/>
    </source>
</evidence>
<organism evidence="2 3">
    <name type="scientific">Penicillium brevicompactum</name>
    <dbReference type="NCBI Taxonomy" id="5074"/>
    <lineage>
        <taxon>Eukaryota</taxon>
        <taxon>Fungi</taxon>
        <taxon>Dikarya</taxon>
        <taxon>Ascomycota</taxon>
        <taxon>Pezizomycotina</taxon>
        <taxon>Eurotiomycetes</taxon>
        <taxon>Eurotiomycetidae</taxon>
        <taxon>Eurotiales</taxon>
        <taxon>Aspergillaceae</taxon>
        <taxon>Penicillium</taxon>
    </lineage>
</organism>
<dbReference type="AlphaFoldDB" id="A0A9W9R3D0"/>
<feature type="region of interest" description="Disordered" evidence="1">
    <location>
        <begin position="140"/>
        <end position="222"/>
    </location>
</feature>
<gene>
    <name evidence="2" type="ORF">N7452_001144</name>
</gene>
<name>A0A9W9R3D0_PENBR</name>
<reference evidence="2" key="2">
    <citation type="journal article" date="2023" name="IMA Fungus">
        <title>Comparative genomic study of the Penicillium genus elucidates a diverse pangenome and 15 lateral gene transfer events.</title>
        <authorList>
            <person name="Petersen C."/>
            <person name="Sorensen T."/>
            <person name="Nielsen M.R."/>
            <person name="Sondergaard T.E."/>
            <person name="Sorensen J.L."/>
            <person name="Fitzpatrick D.A."/>
            <person name="Frisvad J.C."/>
            <person name="Nielsen K.L."/>
        </authorList>
    </citation>
    <scope>NUCLEOTIDE SEQUENCE</scope>
    <source>
        <strain evidence="2">IBT 35673</strain>
    </source>
</reference>
<evidence type="ECO:0000313" key="2">
    <source>
        <dbReference type="EMBL" id="KAJ5352170.1"/>
    </source>
</evidence>
<protein>
    <submittedName>
        <fullName evidence="2">Uncharacterized protein</fullName>
    </submittedName>
</protein>
<proteinExistence type="predicted"/>
<feature type="compositionally biased region" description="Basic and acidic residues" evidence="1">
    <location>
        <begin position="196"/>
        <end position="213"/>
    </location>
</feature>
<sequence length="222" mass="24694">MPSAIGIVNPTNMARNLRDDEKLVVNNFERHASHCNSCFDPLKTHKAKGFLCDRGSAYAKDLTSYVFSRNGKYYSSVDFESGKSTRVNVPNEALSVRSLLVAIEHGLRTRQGPVVVQPVQPVQPTAPVSYDRTYQVIARGPGHVRPRSMSPDGHQIIERSPRLSRSPASITYRSPGGSPSGSPSRPSSSRGSLWEIDEHRRIERRSEPSRRIVDGSSGRYHR</sequence>
<dbReference type="EMBL" id="JAPZBQ010000001">
    <property type="protein sequence ID" value="KAJ5352170.1"/>
    <property type="molecule type" value="Genomic_DNA"/>
</dbReference>
<comment type="caution">
    <text evidence="2">The sequence shown here is derived from an EMBL/GenBank/DDBJ whole genome shotgun (WGS) entry which is preliminary data.</text>
</comment>
<reference evidence="2" key="1">
    <citation type="submission" date="2022-12" db="EMBL/GenBank/DDBJ databases">
        <authorList>
            <person name="Petersen C."/>
        </authorList>
    </citation>
    <scope>NUCLEOTIDE SEQUENCE</scope>
    <source>
        <strain evidence="2">IBT 35673</strain>
    </source>
</reference>
<feature type="compositionally biased region" description="Low complexity" evidence="1">
    <location>
        <begin position="173"/>
        <end position="192"/>
    </location>
</feature>
<dbReference type="Proteomes" id="UP001147695">
    <property type="component" value="Unassembled WGS sequence"/>
</dbReference>